<keyword evidence="2" id="KW-0813">Transport</keyword>
<evidence type="ECO:0000313" key="9">
    <source>
        <dbReference type="Proteomes" id="UP000663671"/>
    </source>
</evidence>
<dbReference type="SUPFAM" id="SSF103473">
    <property type="entry name" value="MFS general substrate transporter"/>
    <property type="match status" value="1"/>
</dbReference>
<dbReference type="AlphaFoldDB" id="A0A8A1LVB2"/>
<evidence type="ECO:0000256" key="5">
    <source>
        <dbReference type="ARBA" id="ARBA00023136"/>
    </source>
</evidence>
<proteinExistence type="predicted"/>
<dbReference type="OrthoDB" id="10021397at2759"/>
<dbReference type="PANTHER" id="PTHR23501">
    <property type="entry name" value="MAJOR FACILITATOR SUPERFAMILY"/>
    <property type="match status" value="1"/>
</dbReference>
<evidence type="ECO:0000259" key="7">
    <source>
        <dbReference type="PROSITE" id="PS50850"/>
    </source>
</evidence>
<protein>
    <recommendedName>
        <fullName evidence="7">Major facilitator superfamily (MFS) profile domain-containing protein</fullName>
    </recommendedName>
</protein>
<feature type="domain" description="Major facilitator superfamily (MFS) profile" evidence="7">
    <location>
        <begin position="36"/>
        <end position="194"/>
    </location>
</feature>
<keyword evidence="4 6" id="KW-1133">Transmembrane helix</keyword>
<comment type="subcellular location">
    <subcellularLocation>
        <location evidence="1">Membrane</location>
        <topology evidence="1">Multi-pass membrane protein</topology>
    </subcellularLocation>
</comment>
<name>A0A8A1LVB2_AJECA</name>
<feature type="transmembrane region" description="Helical" evidence="6">
    <location>
        <begin position="101"/>
        <end position="119"/>
    </location>
</feature>
<dbReference type="VEuPathDB" id="FungiDB:I7I51_07498"/>
<dbReference type="Gene3D" id="1.20.1720.10">
    <property type="entry name" value="Multidrug resistance protein D"/>
    <property type="match status" value="1"/>
</dbReference>
<accession>A0A8A1LVB2</accession>
<organism evidence="8 9">
    <name type="scientific">Ajellomyces capsulatus</name>
    <name type="common">Darling's disease fungus</name>
    <name type="synonym">Histoplasma capsulatum</name>
    <dbReference type="NCBI Taxonomy" id="5037"/>
    <lineage>
        <taxon>Eukaryota</taxon>
        <taxon>Fungi</taxon>
        <taxon>Dikarya</taxon>
        <taxon>Ascomycota</taxon>
        <taxon>Pezizomycotina</taxon>
        <taxon>Eurotiomycetes</taxon>
        <taxon>Eurotiomycetidae</taxon>
        <taxon>Onygenales</taxon>
        <taxon>Ajellomycetaceae</taxon>
        <taxon>Histoplasma</taxon>
    </lineage>
</organism>
<keyword evidence="5 6" id="KW-0472">Membrane</keyword>
<evidence type="ECO:0000256" key="1">
    <source>
        <dbReference type="ARBA" id="ARBA00004141"/>
    </source>
</evidence>
<dbReference type="InterPro" id="IPR011701">
    <property type="entry name" value="MFS"/>
</dbReference>
<dbReference type="GO" id="GO:0022857">
    <property type="term" value="F:transmembrane transporter activity"/>
    <property type="evidence" value="ECO:0007669"/>
    <property type="project" value="InterPro"/>
</dbReference>
<gene>
    <name evidence="8" type="ORF">I7I51_07498</name>
</gene>
<feature type="transmembrane region" description="Helical" evidence="6">
    <location>
        <begin position="37"/>
        <end position="59"/>
    </location>
</feature>
<dbReference type="PANTHER" id="PTHR23501:SF177">
    <property type="entry name" value="MAJOR FACILITATOR SUPERFAMILY (MFS) PROFILE DOMAIN-CONTAINING PROTEIN-RELATED"/>
    <property type="match status" value="1"/>
</dbReference>
<dbReference type="InterPro" id="IPR020846">
    <property type="entry name" value="MFS_dom"/>
</dbReference>
<evidence type="ECO:0000256" key="4">
    <source>
        <dbReference type="ARBA" id="ARBA00022989"/>
    </source>
</evidence>
<keyword evidence="3 6" id="KW-0812">Transmembrane</keyword>
<sequence>MESEKDTPQPSVRTSGEAVPNANAVEYPSGAKRAVTVLGILFGVFVFALDISIISTAIPRITTEFNSLADVGWYGSAFFLTLAATQSIWGNLYKYFSLRGVFITSIAIFEIGSITCAVAPNSPTIIAGRAVQSRKRILEEEKRLKKGKGWIQVRGKELFIALYTSTPCWMDWPHCLSAIPSTWSLITEGNTRAG</sequence>
<dbReference type="PROSITE" id="PS50850">
    <property type="entry name" value="MFS"/>
    <property type="match status" value="1"/>
</dbReference>
<feature type="transmembrane region" description="Helical" evidence="6">
    <location>
        <begin position="71"/>
        <end position="89"/>
    </location>
</feature>
<dbReference type="Pfam" id="PF07690">
    <property type="entry name" value="MFS_1"/>
    <property type="match status" value="1"/>
</dbReference>
<dbReference type="GO" id="GO:0005886">
    <property type="term" value="C:plasma membrane"/>
    <property type="evidence" value="ECO:0007669"/>
    <property type="project" value="TreeGrafter"/>
</dbReference>
<evidence type="ECO:0000313" key="8">
    <source>
        <dbReference type="EMBL" id="QSS58076.1"/>
    </source>
</evidence>
<reference evidence="8" key="1">
    <citation type="submission" date="2021-01" db="EMBL/GenBank/DDBJ databases">
        <title>Chromosome-level genome assembly of a human fungal pathogen reveals clustering of transcriptionally co-regulated genes.</title>
        <authorList>
            <person name="Voorhies M."/>
            <person name="Cohen S."/>
            <person name="Shea T.P."/>
            <person name="Petrus S."/>
            <person name="Munoz J.F."/>
            <person name="Poplawski S."/>
            <person name="Goldman W.E."/>
            <person name="Michael T."/>
            <person name="Cuomo C.A."/>
            <person name="Sil A."/>
            <person name="Beyhan S."/>
        </authorList>
    </citation>
    <scope>NUCLEOTIDE SEQUENCE</scope>
    <source>
        <strain evidence="8">WU24</strain>
    </source>
</reference>
<dbReference type="InterPro" id="IPR036259">
    <property type="entry name" value="MFS_trans_sf"/>
</dbReference>
<evidence type="ECO:0000256" key="3">
    <source>
        <dbReference type="ARBA" id="ARBA00022692"/>
    </source>
</evidence>
<evidence type="ECO:0000256" key="2">
    <source>
        <dbReference type="ARBA" id="ARBA00022448"/>
    </source>
</evidence>
<evidence type="ECO:0000256" key="6">
    <source>
        <dbReference type="SAM" id="Phobius"/>
    </source>
</evidence>
<dbReference type="EMBL" id="CP069109">
    <property type="protein sequence ID" value="QSS58076.1"/>
    <property type="molecule type" value="Genomic_DNA"/>
</dbReference>
<dbReference type="Proteomes" id="UP000663671">
    <property type="component" value="Chromosome 2"/>
</dbReference>